<dbReference type="InterPro" id="IPR019734">
    <property type="entry name" value="TPR_rpt"/>
</dbReference>
<reference evidence="4 5" key="1">
    <citation type="journal article" date="2024" name="Chem. Sci.">
        <title>Discovery of megapolipeptins by genome mining of a Burkholderiales bacteria collection.</title>
        <authorList>
            <person name="Paulo B.S."/>
            <person name="Recchia M.J.J."/>
            <person name="Lee S."/>
            <person name="Fergusson C.H."/>
            <person name="Romanowski S.B."/>
            <person name="Hernandez A."/>
            <person name="Krull N."/>
            <person name="Liu D.Y."/>
            <person name="Cavanagh H."/>
            <person name="Bos A."/>
            <person name="Gray C.A."/>
            <person name="Murphy B.T."/>
            <person name="Linington R.G."/>
            <person name="Eustaquio A.S."/>
        </authorList>
    </citation>
    <scope>NUCLEOTIDE SEQUENCE [LARGE SCALE GENOMIC DNA]</scope>
    <source>
        <strain evidence="4 5">RL21-008-BIB-B</strain>
    </source>
</reference>
<feature type="repeat" description="TPR" evidence="3">
    <location>
        <begin position="146"/>
        <end position="179"/>
    </location>
</feature>
<dbReference type="SMART" id="SM00028">
    <property type="entry name" value="TPR"/>
    <property type="match status" value="8"/>
</dbReference>
<accession>A0ABW8Z3U1</accession>
<sequence>MRPTPQNPAIAAQIQQAVVLHQRGDHDKAEALYKKVLAKAPKHFQALYLMGMLELHRENPAGAIEWIDQALKINPTHVDAQFDRATALEDLERYTEALRSYDLVLALKSDFTDALYRRGNVLRAMKRHMEALDCYKRVLAAQPDHAQALLKQGNSLNDLGRLREALTCYEKAVEVAPEYPEALFNLANTLKEFGRIDEAMATYDKVLEIEPDFVEAIANRAYLLAGKNRPEEALAGYDRALELRPDYVDLAYNRAVTLEELQRYDEAVAAYAQVPANDPNYQSARWNTALCNLKLGNLEAGWRQYEQRWQTEQMRKTQRYFTQPLWLGEGPLTGKTILLHSEQGFGDTLQFARYIPLLAERGAQVILQVQPALKSLMANIKGVSAVLATGAQLPPFDLQCPLMSLPLACETFSLNDIPAANYLQQDAGKSESWKVRLGEKRKLRVGVVWSGSNPRVDSPATKRLDAARSIPFGLLSPLLQNDQFEFFSLQLQNNAIPSLSLSLGGQSSGLNIGGQRLIDYTRDLRDFSDTAALIDNLDLVISVDTAVAHLAGSLGKPVWLLNRYNTDWRWLLERNDSPWYPSMRIFRQDKPGDWSKVIDDVRAELLLQKQH</sequence>
<dbReference type="PANTHER" id="PTHR44943">
    <property type="entry name" value="CELLULOSE SYNTHASE OPERON PROTEIN C"/>
    <property type="match status" value="1"/>
</dbReference>
<organism evidence="4 5">
    <name type="scientific">Herbaspirillum rhizosphaerae</name>
    <dbReference type="NCBI Taxonomy" id="346179"/>
    <lineage>
        <taxon>Bacteria</taxon>
        <taxon>Pseudomonadati</taxon>
        <taxon>Pseudomonadota</taxon>
        <taxon>Betaproteobacteria</taxon>
        <taxon>Burkholderiales</taxon>
        <taxon>Oxalobacteraceae</taxon>
        <taxon>Herbaspirillum</taxon>
    </lineage>
</organism>
<dbReference type="Pfam" id="PF01075">
    <property type="entry name" value="Glyco_transf_9"/>
    <property type="match status" value="1"/>
</dbReference>
<dbReference type="InterPro" id="IPR002201">
    <property type="entry name" value="Glyco_trans_9"/>
</dbReference>
<dbReference type="Pfam" id="PF13424">
    <property type="entry name" value="TPR_12"/>
    <property type="match status" value="1"/>
</dbReference>
<dbReference type="SUPFAM" id="SSF53756">
    <property type="entry name" value="UDP-Glycosyltransferase/glycogen phosphorylase"/>
    <property type="match status" value="1"/>
</dbReference>
<keyword evidence="2 3" id="KW-0802">TPR repeat</keyword>
<evidence type="ECO:0000256" key="1">
    <source>
        <dbReference type="ARBA" id="ARBA00022737"/>
    </source>
</evidence>
<dbReference type="RefSeq" id="WP_408166150.1">
    <property type="nucleotide sequence ID" value="NZ_JAQQFR010000003.1"/>
</dbReference>
<dbReference type="EMBL" id="JAQQFR010000003">
    <property type="protein sequence ID" value="MFL9877704.1"/>
    <property type="molecule type" value="Genomic_DNA"/>
</dbReference>
<feature type="repeat" description="TPR" evidence="3">
    <location>
        <begin position="214"/>
        <end position="247"/>
    </location>
</feature>
<dbReference type="PROSITE" id="PS50005">
    <property type="entry name" value="TPR"/>
    <property type="match status" value="5"/>
</dbReference>
<evidence type="ECO:0000256" key="3">
    <source>
        <dbReference type="PROSITE-ProRule" id="PRU00339"/>
    </source>
</evidence>
<keyword evidence="1" id="KW-0677">Repeat</keyword>
<gene>
    <name evidence="4" type="ORF">PQR63_04910</name>
</gene>
<proteinExistence type="predicted"/>
<evidence type="ECO:0000313" key="5">
    <source>
        <dbReference type="Proteomes" id="UP001629214"/>
    </source>
</evidence>
<dbReference type="Proteomes" id="UP001629214">
    <property type="component" value="Unassembled WGS sequence"/>
</dbReference>
<dbReference type="Pfam" id="PF13181">
    <property type="entry name" value="TPR_8"/>
    <property type="match status" value="1"/>
</dbReference>
<dbReference type="Pfam" id="PF14559">
    <property type="entry name" value="TPR_19"/>
    <property type="match status" value="1"/>
</dbReference>
<feature type="repeat" description="TPR" evidence="3">
    <location>
        <begin position="112"/>
        <end position="145"/>
    </location>
</feature>
<dbReference type="Pfam" id="PF13432">
    <property type="entry name" value="TPR_16"/>
    <property type="match status" value="1"/>
</dbReference>
<dbReference type="PROSITE" id="PS50293">
    <property type="entry name" value="TPR_REGION"/>
    <property type="match status" value="2"/>
</dbReference>
<dbReference type="PANTHER" id="PTHR44943:SF8">
    <property type="entry name" value="TPR REPEAT-CONTAINING PROTEIN MJ0263"/>
    <property type="match status" value="1"/>
</dbReference>
<protein>
    <submittedName>
        <fullName evidence="4">Tetratricopeptide repeat protein</fullName>
    </submittedName>
</protein>
<evidence type="ECO:0000313" key="4">
    <source>
        <dbReference type="EMBL" id="MFL9877704.1"/>
    </source>
</evidence>
<name>A0ABW8Z3U1_9BURK</name>
<evidence type="ECO:0000256" key="2">
    <source>
        <dbReference type="ARBA" id="ARBA00022803"/>
    </source>
</evidence>
<dbReference type="InterPro" id="IPR011990">
    <property type="entry name" value="TPR-like_helical_dom_sf"/>
</dbReference>
<dbReference type="InterPro" id="IPR051685">
    <property type="entry name" value="Ycf3/AcsC/BcsC/TPR_MFPF"/>
</dbReference>
<comment type="caution">
    <text evidence="4">The sequence shown here is derived from an EMBL/GenBank/DDBJ whole genome shotgun (WGS) entry which is preliminary data.</text>
</comment>
<dbReference type="Gene3D" id="3.40.50.2000">
    <property type="entry name" value="Glycogen Phosphorylase B"/>
    <property type="match status" value="1"/>
</dbReference>
<keyword evidence="5" id="KW-1185">Reference proteome</keyword>
<dbReference type="SUPFAM" id="SSF48452">
    <property type="entry name" value="TPR-like"/>
    <property type="match status" value="2"/>
</dbReference>
<feature type="repeat" description="TPR" evidence="3">
    <location>
        <begin position="44"/>
        <end position="77"/>
    </location>
</feature>
<feature type="repeat" description="TPR" evidence="3">
    <location>
        <begin position="180"/>
        <end position="213"/>
    </location>
</feature>
<dbReference type="Gene3D" id="1.25.40.10">
    <property type="entry name" value="Tetratricopeptide repeat domain"/>
    <property type="match status" value="3"/>
</dbReference>